<evidence type="ECO:0000256" key="1">
    <source>
        <dbReference type="SAM" id="MobiDB-lite"/>
    </source>
</evidence>
<feature type="region of interest" description="Disordered" evidence="1">
    <location>
        <begin position="1"/>
        <end position="39"/>
    </location>
</feature>
<organism evidence="2 3">
    <name type="scientific">Anabarilius grahami</name>
    <name type="common">Kanglang fish</name>
    <name type="synonym">Barilius grahami</name>
    <dbReference type="NCBI Taxonomy" id="495550"/>
    <lineage>
        <taxon>Eukaryota</taxon>
        <taxon>Metazoa</taxon>
        <taxon>Chordata</taxon>
        <taxon>Craniata</taxon>
        <taxon>Vertebrata</taxon>
        <taxon>Euteleostomi</taxon>
        <taxon>Actinopterygii</taxon>
        <taxon>Neopterygii</taxon>
        <taxon>Teleostei</taxon>
        <taxon>Ostariophysi</taxon>
        <taxon>Cypriniformes</taxon>
        <taxon>Xenocyprididae</taxon>
        <taxon>Xenocypridinae</taxon>
        <taxon>Xenocypridinae incertae sedis</taxon>
        <taxon>Anabarilius</taxon>
    </lineage>
</organism>
<protein>
    <submittedName>
        <fullName evidence="2">Uncharacterized protein</fullName>
    </submittedName>
</protein>
<dbReference type="AlphaFoldDB" id="A0A3N0Y5Z4"/>
<evidence type="ECO:0000313" key="2">
    <source>
        <dbReference type="EMBL" id="ROL41168.1"/>
    </source>
</evidence>
<evidence type="ECO:0000313" key="3">
    <source>
        <dbReference type="Proteomes" id="UP000281406"/>
    </source>
</evidence>
<feature type="compositionally biased region" description="Polar residues" evidence="1">
    <location>
        <begin position="1"/>
        <end position="24"/>
    </location>
</feature>
<gene>
    <name evidence="2" type="ORF">DPX16_0213</name>
</gene>
<dbReference type="Proteomes" id="UP000281406">
    <property type="component" value="Unassembled WGS sequence"/>
</dbReference>
<keyword evidence="3" id="KW-1185">Reference proteome</keyword>
<reference evidence="2 3" key="1">
    <citation type="submission" date="2018-10" db="EMBL/GenBank/DDBJ databases">
        <title>Genome assembly for a Yunnan-Guizhou Plateau 3E fish, Anabarilius grahami (Regan), and its evolutionary and genetic applications.</title>
        <authorList>
            <person name="Jiang W."/>
        </authorList>
    </citation>
    <scope>NUCLEOTIDE SEQUENCE [LARGE SCALE GENOMIC DNA]</scope>
    <source>
        <strain evidence="2">AG-KIZ</strain>
        <tissue evidence="2">Muscle</tissue>
    </source>
</reference>
<name>A0A3N0Y5Z4_ANAGA</name>
<accession>A0A3N0Y5Z4</accession>
<sequence length="60" mass="6635">MSSALPTLNTTTEVRPLSKRQQWLPTAPASAMRNPVLPSPTEAEAEKYIKDFLRLAPGRV</sequence>
<comment type="caution">
    <text evidence="2">The sequence shown here is derived from an EMBL/GenBank/DDBJ whole genome shotgun (WGS) entry which is preliminary data.</text>
</comment>
<dbReference type="EMBL" id="RJVU01052078">
    <property type="protein sequence ID" value="ROL41168.1"/>
    <property type="molecule type" value="Genomic_DNA"/>
</dbReference>
<proteinExistence type="predicted"/>